<dbReference type="RefSeq" id="WP_260220856.1">
    <property type="nucleotide sequence ID" value="NZ_JAJAGO010000014.1"/>
</dbReference>
<proteinExistence type="predicted"/>
<dbReference type="SUPFAM" id="SSF55469">
    <property type="entry name" value="FMN-dependent nitroreductase-like"/>
    <property type="match status" value="2"/>
</dbReference>
<evidence type="ECO:0000313" key="2">
    <source>
        <dbReference type="EMBL" id="MCT2593479.1"/>
    </source>
</evidence>
<dbReference type="PANTHER" id="PTHR43745">
    <property type="entry name" value="NITROREDUCTASE MJ1384-RELATED"/>
    <property type="match status" value="1"/>
</dbReference>
<reference evidence="2 3" key="1">
    <citation type="submission" date="2021-10" db="EMBL/GenBank/DDBJ databases">
        <title>Streptomyces gossypii sp. nov., isolated from soil collected from cotton field.</title>
        <authorList>
            <person name="Ge X."/>
            <person name="Chen X."/>
            <person name="Liu W."/>
        </authorList>
    </citation>
    <scope>NUCLEOTIDE SEQUENCE [LARGE SCALE GENOMIC DNA]</scope>
    <source>
        <strain evidence="2 3">N2-109</strain>
    </source>
</reference>
<comment type="caution">
    <text evidence="2">The sequence shown here is derived from an EMBL/GenBank/DDBJ whole genome shotgun (WGS) entry which is preliminary data.</text>
</comment>
<feature type="compositionally biased region" description="Low complexity" evidence="1">
    <location>
        <begin position="317"/>
        <end position="336"/>
    </location>
</feature>
<evidence type="ECO:0000256" key="1">
    <source>
        <dbReference type="SAM" id="MobiDB-lite"/>
    </source>
</evidence>
<evidence type="ECO:0008006" key="4">
    <source>
        <dbReference type="Google" id="ProtNLM"/>
    </source>
</evidence>
<protein>
    <recommendedName>
        <fullName evidence="4">Nitroreductase</fullName>
    </recommendedName>
</protein>
<organism evidence="2 3">
    <name type="scientific">Streptomyces gossypii</name>
    <dbReference type="NCBI Taxonomy" id="2883101"/>
    <lineage>
        <taxon>Bacteria</taxon>
        <taxon>Bacillati</taxon>
        <taxon>Actinomycetota</taxon>
        <taxon>Actinomycetes</taxon>
        <taxon>Kitasatosporales</taxon>
        <taxon>Streptomycetaceae</taxon>
        <taxon>Streptomyces</taxon>
    </lineage>
</organism>
<dbReference type="InterPro" id="IPR052544">
    <property type="entry name" value="Bacteriocin_Proc_Enz"/>
</dbReference>
<dbReference type="EMBL" id="JAJAGO010000014">
    <property type="protein sequence ID" value="MCT2593479.1"/>
    <property type="molecule type" value="Genomic_DNA"/>
</dbReference>
<gene>
    <name evidence="2" type="ORF">LHJ74_26830</name>
</gene>
<accession>A0ABT2K1I0</accession>
<feature type="compositionally biased region" description="Low complexity" evidence="1">
    <location>
        <begin position="24"/>
        <end position="44"/>
    </location>
</feature>
<dbReference type="PANTHER" id="PTHR43745:SF2">
    <property type="entry name" value="NITROREDUCTASE MJ1384-RELATED"/>
    <property type="match status" value="1"/>
</dbReference>
<evidence type="ECO:0000313" key="3">
    <source>
        <dbReference type="Proteomes" id="UP001156389"/>
    </source>
</evidence>
<sequence>MTASHEADLVRAALAWARSDETPAASPVVAAAPRPRAPRSVRSAGHACPEYGHGGLALGRILTLSLRARPPGDRLRPAPSAGALSPVTAYLLIGRDGPLPPGGYAYDPRTHRLRAHRPAPTGPPAGVSVVLAVNPRRTAAHYGHRAWPLLLLDVGHAAAALCLAARATGAEGRVCFDADSALLESAVGGGLATGELPLAAVLLTPADAPAPYGQPLSGWAQDPAPPACCPGRGSMTAGSVLCALGRAASAHPGWRQPPWPGAAPAERLLLGRRSAAPPIPGTPPAERLHEVLASASAVGRAVLSWCVAVGGAEPGLLALPPGSPGDGEPSDPGTPSTGLHRLAAGDARPTLAVWAAGQGWLAGSGAVLLGYGCPADAAPRDVRAAHLDAGAAVGTAQVVAAGLGLRSRPVGSWQLADLGAATGGPHGRDWIVHGLALGTRKGEET</sequence>
<feature type="region of interest" description="Disordered" evidence="1">
    <location>
        <begin position="317"/>
        <end position="341"/>
    </location>
</feature>
<keyword evidence="3" id="KW-1185">Reference proteome</keyword>
<feature type="region of interest" description="Disordered" evidence="1">
    <location>
        <begin position="24"/>
        <end position="46"/>
    </location>
</feature>
<dbReference type="InterPro" id="IPR000415">
    <property type="entry name" value="Nitroreductase-like"/>
</dbReference>
<dbReference type="Gene3D" id="3.40.109.10">
    <property type="entry name" value="NADH Oxidase"/>
    <property type="match status" value="2"/>
</dbReference>
<dbReference type="Proteomes" id="UP001156389">
    <property type="component" value="Unassembled WGS sequence"/>
</dbReference>
<name>A0ABT2K1I0_9ACTN</name>